<name>A0A4U7AT82_9PEZI</name>
<sequence length="266" mass="28165">MSTFLITGASRGLGKGFLVLLLQRPNTTVIAAIRNPAKFTAELEAIPKASGAKLIIVKLDGAIDSDAALAVQELQTKHNITSLDVVVANAAIADPTPILENDPGSIREHFQTNAIAPLQLLKATKPLLQASKTGSPSYIAISSIAGSIEAQELITQYPIDMSPYGASKAALNWFVRRAHFEEKWLTTVALHPGYVLTDLAPGAADDLRDADLKDQKPMSPENSAGSLLEFSSLGHERAWEGSSSSGTASLCLGEGLDPESVRIKSP</sequence>
<dbReference type="AlphaFoldDB" id="A0A4U7AT82"/>
<organism evidence="5 6">
    <name type="scientific">Elsinoe australis</name>
    <dbReference type="NCBI Taxonomy" id="40998"/>
    <lineage>
        <taxon>Eukaryota</taxon>
        <taxon>Fungi</taxon>
        <taxon>Dikarya</taxon>
        <taxon>Ascomycota</taxon>
        <taxon>Pezizomycotina</taxon>
        <taxon>Dothideomycetes</taxon>
        <taxon>Dothideomycetidae</taxon>
        <taxon>Myriangiales</taxon>
        <taxon>Elsinoaceae</taxon>
        <taxon>Elsinoe</taxon>
    </lineage>
</organism>
<evidence type="ECO:0000256" key="1">
    <source>
        <dbReference type="ARBA" id="ARBA00006484"/>
    </source>
</evidence>
<dbReference type="GO" id="GO:0005737">
    <property type="term" value="C:cytoplasm"/>
    <property type="evidence" value="ECO:0007669"/>
    <property type="project" value="TreeGrafter"/>
</dbReference>
<dbReference type="InterPro" id="IPR002347">
    <property type="entry name" value="SDR_fam"/>
</dbReference>
<dbReference type="Gene3D" id="3.40.50.720">
    <property type="entry name" value="NAD(P)-binding Rossmann-like Domain"/>
    <property type="match status" value="1"/>
</dbReference>
<dbReference type="PANTHER" id="PTHR43544:SF7">
    <property type="entry name" value="NADB-LER2"/>
    <property type="match status" value="1"/>
</dbReference>
<dbReference type="Proteomes" id="UP000308133">
    <property type="component" value="Unassembled WGS sequence"/>
</dbReference>
<dbReference type="PANTHER" id="PTHR43544">
    <property type="entry name" value="SHORT-CHAIN DEHYDROGENASE/REDUCTASE"/>
    <property type="match status" value="1"/>
</dbReference>
<dbReference type="InterPro" id="IPR036291">
    <property type="entry name" value="NAD(P)-bd_dom_sf"/>
</dbReference>
<proteinExistence type="inferred from homology"/>
<keyword evidence="2" id="KW-0521">NADP</keyword>
<feature type="region of interest" description="Disordered" evidence="4">
    <location>
        <begin position="238"/>
        <end position="266"/>
    </location>
</feature>
<dbReference type="Pfam" id="PF00106">
    <property type="entry name" value="adh_short"/>
    <property type="match status" value="1"/>
</dbReference>
<comment type="similarity">
    <text evidence="1">Belongs to the short-chain dehydrogenases/reductases (SDR) family.</text>
</comment>
<dbReference type="GO" id="GO:0016491">
    <property type="term" value="F:oxidoreductase activity"/>
    <property type="evidence" value="ECO:0007669"/>
    <property type="project" value="UniProtKB-KW"/>
</dbReference>
<evidence type="ECO:0000313" key="5">
    <source>
        <dbReference type="EMBL" id="TKX19850.1"/>
    </source>
</evidence>
<dbReference type="SUPFAM" id="SSF51735">
    <property type="entry name" value="NAD(P)-binding Rossmann-fold domains"/>
    <property type="match status" value="1"/>
</dbReference>
<gene>
    <name evidence="5" type="ORF">C1H76_8048</name>
</gene>
<reference evidence="5 6" key="1">
    <citation type="submission" date="2018-02" db="EMBL/GenBank/DDBJ databases">
        <title>Draft genome sequences of Elsinoe sp., causing black scab on jojoba.</title>
        <authorList>
            <person name="Stodart B."/>
            <person name="Jeffress S."/>
            <person name="Ash G."/>
            <person name="Arun Chinnappa K."/>
        </authorList>
    </citation>
    <scope>NUCLEOTIDE SEQUENCE [LARGE SCALE GENOMIC DNA]</scope>
    <source>
        <strain evidence="5 6">Hillstone_2</strain>
    </source>
</reference>
<dbReference type="PRINTS" id="PR00081">
    <property type="entry name" value="GDHRDH"/>
</dbReference>
<evidence type="ECO:0000256" key="2">
    <source>
        <dbReference type="ARBA" id="ARBA00022857"/>
    </source>
</evidence>
<evidence type="ECO:0000256" key="3">
    <source>
        <dbReference type="ARBA" id="ARBA00023002"/>
    </source>
</evidence>
<dbReference type="CDD" id="cd05325">
    <property type="entry name" value="carb_red_sniffer_like_SDR_c"/>
    <property type="match status" value="1"/>
</dbReference>
<evidence type="ECO:0000313" key="6">
    <source>
        <dbReference type="Proteomes" id="UP000308133"/>
    </source>
</evidence>
<accession>A0A4U7AT82</accession>
<evidence type="ECO:0000256" key="4">
    <source>
        <dbReference type="SAM" id="MobiDB-lite"/>
    </source>
</evidence>
<keyword evidence="3" id="KW-0560">Oxidoreductase</keyword>
<comment type="caution">
    <text evidence="5">The sequence shown here is derived from an EMBL/GenBank/DDBJ whole genome shotgun (WGS) entry which is preliminary data.</text>
</comment>
<dbReference type="InterPro" id="IPR051468">
    <property type="entry name" value="Fungal_SecMetab_SDRs"/>
</dbReference>
<protein>
    <submittedName>
        <fullName evidence="5">Uncharacterized protein</fullName>
    </submittedName>
</protein>
<dbReference type="EMBL" id="PTQR01000106">
    <property type="protein sequence ID" value="TKX19850.1"/>
    <property type="molecule type" value="Genomic_DNA"/>
</dbReference>